<protein>
    <submittedName>
        <fullName evidence="1">Uncharacterized protein</fullName>
    </submittedName>
</protein>
<name>A0A450WDF7_9GAMM</name>
<reference evidence="1" key="1">
    <citation type="submission" date="2019-02" db="EMBL/GenBank/DDBJ databases">
        <authorList>
            <person name="Gruber-Vodicka R. H."/>
            <person name="Seah K. B. B."/>
        </authorList>
    </citation>
    <scope>NUCLEOTIDE SEQUENCE</scope>
    <source>
        <strain evidence="1">BECK_S313</strain>
    </source>
</reference>
<dbReference type="AlphaFoldDB" id="A0A450WDF7"/>
<dbReference type="EMBL" id="CAADFK010000072">
    <property type="protein sequence ID" value="VFK15109.1"/>
    <property type="molecule type" value="Genomic_DNA"/>
</dbReference>
<gene>
    <name evidence="1" type="ORF">BECKLPF1236B_GA0070989_10725</name>
</gene>
<accession>A0A450WDF7</accession>
<organism evidence="1">
    <name type="scientific">Candidatus Kentrum sp. LPFa</name>
    <dbReference type="NCBI Taxonomy" id="2126335"/>
    <lineage>
        <taxon>Bacteria</taxon>
        <taxon>Pseudomonadati</taxon>
        <taxon>Pseudomonadota</taxon>
        <taxon>Gammaproteobacteria</taxon>
        <taxon>Candidatus Kentrum</taxon>
    </lineage>
</organism>
<evidence type="ECO:0000313" key="1">
    <source>
        <dbReference type="EMBL" id="VFK15109.1"/>
    </source>
</evidence>
<sequence>MLDVNKLRNGLTDYHQTLVDHRHKLSTIFQELVELQLTLQHTYGGIAAQEFNSSWEKTAEWFTQYLDQTARLQAHLGERIEHLRSL</sequence>
<proteinExistence type="predicted"/>